<dbReference type="InterPro" id="IPR010998">
    <property type="entry name" value="Integrase_recombinase_N"/>
</dbReference>
<dbReference type="RefSeq" id="WP_261618529.1">
    <property type="nucleotide sequence ID" value="NZ_JALIDZ010000026.1"/>
</dbReference>
<evidence type="ECO:0000313" key="2">
    <source>
        <dbReference type="EMBL" id="MCT8974945.1"/>
    </source>
</evidence>
<dbReference type="Gene3D" id="1.10.150.130">
    <property type="match status" value="1"/>
</dbReference>
<comment type="caution">
    <text evidence="2">The sequence shown here is derived from an EMBL/GenBank/DDBJ whole genome shotgun (WGS) entry which is preliminary data.</text>
</comment>
<evidence type="ECO:0000256" key="1">
    <source>
        <dbReference type="ARBA" id="ARBA00023125"/>
    </source>
</evidence>
<dbReference type="EMBL" id="JALIDZ010000026">
    <property type="protein sequence ID" value="MCT8974945.1"/>
    <property type="molecule type" value="Genomic_DNA"/>
</dbReference>
<protein>
    <recommendedName>
        <fullName evidence="4">Core-binding (CB) domain-containing protein</fullName>
    </recommendedName>
</protein>
<evidence type="ECO:0000313" key="3">
    <source>
        <dbReference type="Proteomes" id="UP001320898"/>
    </source>
</evidence>
<evidence type="ECO:0008006" key="4">
    <source>
        <dbReference type="Google" id="ProtNLM"/>
    </source>
</evidence>
<dbReference type="Proteomes" id="UP001320898">
    <property type="component" value="Unassembled WGS sequence"/>
</dbReference>
<keyword evidence="3" id="KW-1185">Reference proteome</keyword>
<dbReference type="SUPFAM" id="SSF47823">
    <property type="entry name" value="lambda integrase-like, N-terminal domain"/>
    <property type="match status" value="1"/>
</dbReference>
<accession>A0AAW5R988</accession>
<name>A0AAW5R988_9HYPH</name>
<dbReference type="GO" id="GO:0003677">
    <property type="term" value="F:DNA binding"/>
    <property type="evidence" value="ECO:0007669"/>
    <property type="project" value="UniProtKB-KW"/>
</dbReference>
<sequence length="195" mass="21636">MTETVPHVTLMLMHSYRRPDGTLHNTGDVIDIPDDEARRLLDRNKGIETVPPVEANGRRVEWLTRFGEKVDANARRNPDTEAHYRAHFEKWRAWCAERSIPAVPVSPDALVRYLLERGADGAAEPTLSGITSAVAWFHECSSHPPTRAVLVAIVNAACRRAVTRASADVPPQTCVVTPHRQQLFQHAVALADADP</sequence>
<reference evidence="2 3" key="1">
    <citation type="submission" date="2022-04" db="EMBL/GenBank/DDBJ databases">
        <authorList>
            <person name="Ye Y.-Q."/>
            <person name="Du Z.-J."/>
        </authorList>
    </citation>
    <scope>NUCLEOTIDE SEQUENCE [LARGE SCALE GENOMIC DNA]</scope>
    <source>
        <strain evidence="2 3">A6E488</strain>
    </source>
</reference>
<feature type="non-terminal residue" evidence="2">
    <location>
        <position position="195"/>
    </location>
</feature>
<keyword evidence="1" id="KW-0238">DNA-binding</keyword>
<proteinExistence type="predicted"/>
<organism evidence="2 3">
    <name type="scientific">Microbaculum marinisediminis</name>
    <dbReference type="NCBI Taxonomy" id="2931392"/>
    <lineage>
        <taxon>Bacteria</taxon>
        <taxon>Pseudomonadati</taxon>
        <taxon>Pseudomonadota</taxon>
        <taxon>Alphaproteobacteria</taxon>
        <taxon>Hyphomicrobiales</taxon>
        <taxon>Tepidamorphaceae</taxon>
        <taxon>Microbaculum</taxon>
    </lineage>
</organism>
<gene>
    <name evidence="2" type="ORF">MUB46_24080</name>
</gene>
<dbReference type="AlphaFoldDB" id="A0AAW5R988"/>